<dbReference type="STRING" id="88036.D8QWZ5"/>
<dbReference type="GO" id="GO:0005634">
    <property type="term" value="C:nucleus"/>
    <property type="evidence" value="ECO:0000318"/>
    <property type="project" value="GO_Central"/>
</dbReference>
<sequence length="437" mass="49221">MMPPRAEDNRTRSMAASSSKKRSLEQKSDEQNNLEFGKSIDTDLSGCFQKFIANSVDTAGSSSSTNWAPELLQECAKAVDEKDGPRVQYLMWVLNELSSPYGNTEQRLASAFLQALFAKLTRRGSQHYRSLCSAAAKSHSFASMKKMVLKFQELSPWMTVGMVAANGAILEALEGERSVHIVDVSNTFCTQWPTLFEALAMRAEHPPHLRVTTLRLSSREEEESSEQVMREITHRLEKFARLMGIPFEFSVLAAVETEEIDPAMLETRSNEVLIVNAMNFFQHQRHGRPLAVLARAVNPKVVIVVEDEVDLSSPQFLTRFAEAQRFYSVFFESLDSSFPRTSGERMMLERVAGRRIVAALGCDDDPAAGARPPEKWNLAMQREAFVPKPLKSEVVDDIQALLKRYKPGWGLRRGDIGLFLTWKEENAIAVTVWKQQP</sequence>
<dbReference type="eggNOG" id="ENOG502QQN4">
    <property type="taxonomic scope" value="Eukaryota"/>
</dbReference>
<evidence type="ECO:0000256" key="2">
    <source>
        <dbReference type="ARBA" id="ARBA00023163"/>
    </source>
</evidence>
<dbReference type="InterPro" id="IPR005202">
    <property type="entry name" value="TF_GRAS"/>
</dbReference>
<keyword evidence="2" id="KW-0804">Transcription</keyword>
<dbReference type="PROSITE" id="PS50985">
    <property type="entry name" value="GRAS"/>
    <property type="match status" value="1"/>
</dbReference>
<protein>
    <submittedName>
        <fullName evidence="4">GRAS family protein</fullName>
    </submittedName>
</protein>
<reference evidence="4 5" key="1">
    <citation type="journal article" date="2011" name="Science">
        <title>The Selaginella genome identifies genetic changes associated with the evolution of vascular plants.</title>
        <authorList>
            <person name="Banks J.A."/>
            <person name="Nishiyama T."/>
            <person name="Hasebe M."/>
            <person name="Bowman J.L."/>
            <person name="Gribskov M."/>
            <person name="dePamphilis C."/>
            <person name="Albert V.A."/>
            <person name="Aono N."/>
            <person name="Aoyama T."/>
            <person name="Ambrose B.A."/>
            <person name="Ashton N.W."/>
            <person name="Axtell M.J."/>
            <person name="Barker E."/>
            <person name="Barker M.S."/>
            <person name="Bennetzen J.L."/>
            <person name="Bonawitz N.D."/>
            <person name="Chapple C."/>
            <person name="Cheng C."/>
            <person name="Correa L.G."/>
            <person name="Dacre M."/>
            <person name="DeBarry J."/>
            <person name="Dreyer I."/>
            <person name="Elias M."/>
            <person name="Engstrom E.M."/>
            <person name="Estelle M."/>
            <person name="Feng L."/>
            <person name="Finet C."/>
            <person name="Floyd S.K."/>
            <person name="Frommer W.B."/>
            <person name="Fujita T."/>
            <person name="Gramzow L."/>
            <person name="Gutensohn M."/>
            <person name="Harholt J."/>
            <person name="Hattori M."/>
            <person name="Heyl A."/>
            <person name="Hirai T."/>
            <person name="Hiwatashi Y."/>
            <person name="Ishikawa M."/>
            <person name="Iwata M."/>
            <person name="Karol K.G."/>
            <person name="Koehler B."/>
            <person name="Kolukisaoglu U."/>
            <person name="Kubo M."/>
            <person name="Kurata T."/>
            <person name="Lalonde S."/>
            <person name="Li K."/>
            <person name="Li Y."/>
            <person name="Litt A."/>
            <person name="Lyons E."/>
            <person name="Manning G."/>
            <person name="Maruyama T."/>
            <person name="Michael T.P."/>
            <person name="Mikami K."/>
            <person name="Miyazaki S."/>
            <person name="Morinaga S."/>
            <person name="Murata T."/>
            <person name="Mueller-Roeber B."/>
            <person name="Nelson D.R."/>
            <person name="Obara M."/>
            <person name="Oguri Y."/>
            <person name="Olmstead R.G."/>
            <person name="Onodera N."/>
            <person name="Petersen B.L."/>
            <person name="Pils B."/>
            <person name="Prigge M."/>
            <person name="Rensing S.A."/>
            <person name="Riano-Pachon D.M."/>
            <person name="Roberts A.W."/>
            <person name="Sato Y."/>
            <person name="Scheller H.V."/>
            <person name="Schulz B."/>
            <person name="Schulz C."/>
            <person name="Shakirov E.V."/>
            <person name="Shibagaki N."/>
            <person name="Shinohara N."/>
            <person name="Shippen D.E."/>
            <person name="Soerensen I."/>
            <person name="Sotooka R."/>
            <person name="Sugimoto N."/>
            <person name="Sugita M."/>
            <person name="Sumikawa N."/>
            <person name="Tanurdzic M."/>
            <person name="Theissen G."/>
            <person name="Ulvskov P."/>
            <person name="Wakazuki S."/>
            <person name="Weng J.K."/>
            <person name="Willats W.W."/>
            <person name="Wipf D."/>
            <person name="Wolf P.G."/>
            <person name="Yang L."/>
            <person name="Zimmer A.D."/>
            <person name="Zhu Q."/>
            <person name="Mitros T."/>
            <person name="Hellsten U."/>
            <person name="Loque D."/>
            <person name="Otillar R."/>
            <person name="Salamov A."/>
            <person name="Schmutz J."/>
            <person name="Shapiro H."/>
            <person name="Lindquist E."/>
            <person name="Lucas S."/>
            <person name="Rokhsar D."/>
            <person name="Grigoriev I.V."/>
        </authorList>
    </citation>
    <scope>NUCLEOTIDE SEQUENCE [LARGE SCALE GENOMIC DNA]</scope>
</reference>
<dbReference type="GO" id="GO:0006355">
    <property type="term" value="P:regulation of DNA-templated transcription"/>
    <property type="evidence" value="ECO:0000318"/>
    <property type="project" value="GO_Central"/>
</dbReference>
<feature type="region of interest" description="Disordered" evidence="3">
    <location>
        <begin position="1"/>
        <end position="33"/>
    </location>
</feature>
<dbReference type="GO" id="GO:0003700">
    <property type="term" value="F:DNA-binding transcription factor activity"/>
    <property type="evidence" value="ECO:0000318"/>
    <property type="project" value="GO_Central"/>
</dbReference>
<dbReference type="GO" id="GO:0043565">
    <property type="term" value="F:sequence-specific DNA binding"/>
    <property type="evidence" value="ECO:0000318"/>
    <property type="project" value="GO_Central"/>
</dbReference>
<dbReference type="KEGG" id="smo:SELMODRAFT_450144"/>
<keyword evidence="5" id="KW-1185">Reference proteome</keyword>
<feature type="compositionally biased region" description="Basic and acidic residues" evidence="3">
    <location>
        <begin position="1"/>
        <end position="11"/>
    </location>
</feature>
<proteinExistence type="predicted"/>
<dbReference type="InParanoid" id="D8QWZ5"/>
<accession>D8QWZ5</accession>
<dbReference type="Proteomes" id="UP000001514">
    <property type="component" value="Unassembled WGS sequence"/>
</dbReference>
<dbReference type="Gramene" id="EFJ35320">
    <property type="protein sequence ID" value="EFJ35320"/>
    <property type="gene ID" value="SELMODRAFT_450144"/>
</dbReference>
<organism evidence="5">
    <name type="scientific">Selaginella moellendorffii</name>
    <name type="common">Spikemoss</name>
    <dbReference type="NCBI Taxonomy" id="88036"/>
    <lineage>
        <taxon>Eukaryota</taxon>
        <taxon>Viridiplantae</taxon>
        <taxon>Streptophyta</taxon>
        <taxon>Embryophyta</taxon>
        <taxon>Tracheophyta</taxon>
        <taxon>Lycopodiopsida</taxon>
        <taxon>Selaginellales</taxon>
        <taxon>Selaginellaceae</taxon>
        <taxon>Selaginella</taxon>
    </lineage>
</organism>
<evidence type="ECO:0000256" key="3">
    <source>
        <dbReference type="SAM" id="MobiDB-lite"/>
    </source>
</evidence>
<gene>
    <name evidence="4" type="primary">SHORTROOT_3</name>
    <name evidence="4" type="ORF">SELMODRAFT_450144</name>
</gene>
<name>D8QWZ5_SELML</name>
<dbReference type="PANTHER" id="PTHR31636">
    <property type="entry name" value="OSJNBA0084A10.13 PROTEIN-RELATED"/>
    <property type="match status" value="1"/>
</dbReference>
<dbReference type="AlphaFoldDB" id="D8QWZ5"/>
<keyword evidence="1" id="KW-0805">Transcription regulation</keyword>
<dbReference type="HOGENOM" id="CLU_011924_5_1_1"/>
<evidence type="ECO:0000256" key="1">
    <source>
        <dbReference type="ARBA" id="ARBA00023015"/>
    </source>
</evidence>
<dbReference type="EMBL" id="GL377568">
    <property type="protein sequence ID" value="EFJ35320.1"/>
    <property type="molecule type" value="Genomic_DNA"/>
</dbReference>
<dbReference type="Pfam" id="PF03514">
    <property type="entry name" value="GRAS"/>
    <property type="match status" value="1"/>
</dbReference>
<dbReference type="OrthoDB" id="1913536at2759"/>
<evidence type="ECO:0000313" key="5">
    <source>
        <dbReference type="Proteomes" id="UP000001514"/>
    </source>
</evidence>
<evidence type="ECO:0000313" key="4">
    <source>
        <dbReference type="EMBL" id="EFJ35320.1"/>
    </source>
</evidence>